<name>A0ABU3T674_9MICO</name>
<dbReference type="EMBL" id="JAWDIS010000001">
    <property type="protein sequence ID" value="MDU0366879.1"/>
    <property type="molecule type" value="Genomic_DNA"/>
</dbReference>
<keyword evidence="3" id="KW-1185">Reference proteome</keyword>
<dbReference type="Gene3D" id="3.40.50.300">
    <property type="entry name" value="P-loop containing nucleotide triphosphate hydrolases"/>
    <property type="match status" value="1"/>
</dbReference>
<keyword evidence="2" id="KW-0347">Helicase</keyword>
<accession>A0ABU3T674</accession>
<dbReference type="PANTHER" id="PTHR10799">
    <property type="entry name" value="SNF2/RAD54 HELICASE FAMILY"/>
    <property type="match status" value="1"/>
</dbReference>
<dbReference type="InterPro" id="IPR014001">
    <property type="entry name" value="Helicase_ATP-bd"/>
</dbReference>
<organism evidence="2 3">
    <name type="scientific">Microbacterium galbum</name>
    <dbReference type="NCBI Taxonomy" id="3075994"/>
    <lineage>
        <taxon>Bacteria</taxon>
        <taxon>Bacillati</taxon>
        <taxon>Actinomycetota</taxon>
        <taxon>Actinomycetes</taxon>
        <taxon>Micrococcales</taxon>
        <taxon>Microbacteriaceae</taxon>
        <taxon>Microbacterium</taxon>
    </lineage>
</organism>
<evidence type="ECO:0000313" key="2">
    <source>
        <dbReference type="EMBL" id="MDU0366879.1"/>
    </source>
</evidence>
<keyword evidence="2" id="KW-0378">Hydrolase</keyword>
<dbReference type="SMART" id="SM00487">
    <property type="entry name" value="DEXDc"/>
    <property type="match status" value="1"/>
</dbReference>
<proteinExistence type="predicted"/>
<dbReference type="PROSITE" id="PS51192">
    <property type="entry name" value="HELICASE_ATP_BIND_1"/>
    <property type="match status" value="1"/>
</dbReference>
<dbReference type="InterPro" id="IPR027417">
    <property type="entry name" value="P-loop_NTPase"/>
</dbReference>
<dbReference type="InterPro" id="IPR000330">
    <property type="entry name" value="SNF2_N"/>
</dbReference>
<dbReference type="Pfam" id="PF00176">
    <property type="entry name" value="SNF2-rel_dom"/>
    <property type="match status" value="1"/>
</dbReference>
<dbReference type="Proteomes" id="UP001263371">
    <property type="component" value="Unassembled WGS sequence"/>
</dbReference>
<dbReference type="InterPro" id="IPR038718">
    <property type="entry name" value="SNF2-like_sf"/>
</dbReference>
<evidence type="ECO:0000259" key="1">
    <source>
        <dbReference type="PROSITE" id="PS51192"/>
    </source>
</evidence>
<gene>
    <name evidence="2" type="ORF">RWH45_06600</name>
</gene>
<dbReference type="SUPFAM" id="SSF52540">
    <property type="entry name" value="P-loop containing nucleoside triphosphate hydrolases"/>
    <property type="match status" value="2"/>
</dbReference>
<comment type="caution">
    <text evidence="2">The sequence shown here is derived from an EMBL/GenBank/DDBJ whole genome shotgun (WGS) entry which is preliminary data.</text>
</comment>
<sequence>MTDAMRGTVSRRGGDLVISAPAGAPAVPTGALEQELVIFAGAERTSDGDFELSVDRAAEASDVLARPWPSGLWEWDWTPAATRAVAVARGVKEAVDRVLADDPPSATASMTEDLSAAGFERTLLPSQSDAVARLAIAGGGGNFSVPGSGKTTMTYAVFALLRLAGVVDRMLVIAPQSAYEAWTTEAADCFESGREPSVAVAPTRVERDADVLVLNYERAASGANRAVIDTWGQGHRFLVVFDEAHRAKRGQEGLHGRGALDVSRMAAARLVLTGTPMPNSSEDLITILDLAWPGQGRRLASPLTIHADRAWVRVTKDELELEPATVRLEPVELDPAHRRIYDALVTDTLAMNDLENHADLANRAIMRMIGAVSNPALLLPRSQDSALTWPEELPDPADLRSLLANIASSTTPTKLLAAARHADAHAAAGTKLLIWTNFIGNVDELTRLLAPYNPSVVTGRTPRSDPAAVTDRDRELRRFREDGTCSVLIATPQTLGEGVSLHKVCQSQLHIDRTFNAGLYLQTLDRTHRVGMPAGTTADVTVLVARNTIDERIDRSIRGKLKGMGAVLADPTLSRLARVDPEAAGDPPDPGTLRRLLRHMREHS</sequence>
<reference evidence="2 3" key="1">
    <citation type="submission" date="2023-09" db="EMBL/GenBank/DDBJ databases">
        <title>Microbacterium fusihabitans sp. nov., Microbacterium phycihabitans sp. nov., and Microbacterium cervinum sp. nov., isolated from dried seaweeds of beach.</title>
        <authorList>
            <person name="Lee S.D."/>
        </authorList>
    </citation>
    <scope>NUCLEOTIDE SEQUENCE [LARGE SCALE GENOMIC DNA]</scope>
    <source>
        <strain evidence="2 3">KSW4-17</strain>
    </source>
</reference>
<dbReference type="InterPro" id="IPR001650">
    <property type="entry name" value="Helicase_C-like"/>
</dbReference>
<dbReference type="Gene3D" id="3.40.50.10810">
    <property type="entry name" value="Tandem AAA-ATPase domain"/>
    <property type="match status" value="1"/>
</dbReference>
<feature type="domain" description="Helicase ATP-binding" evidence="1">
    <location>
        <begin position="131"/>
        <end position="294"/>
    </location>
</feature>
<dbReference type="GO" id="GO:0016787">
    <property type="term" value="F:hydrolase activity"/>
    <property type="evidence" value="ECO:0007669"/>
    <property type="project" value="UniProtKB-KW"/>
</dbReference>
<dbReference type="EC" id="3.6.4.-" evidence="2"/>
<evidence type="ECO:0000313" key="3">
    <source>
        <dbReference type="Proteomes" id="UP001263371"/>
    </source>
</evidence>
<dbReference type="Pfam" id="PF00271">
    <property type="entry name" value="Helicase_C"/>
    <property type="match status" value="1"/>
</dbReference>
<keyword evidence="2" id="KW-0547">Nucleotide-binding</keyword>
<dbReference type="GO" id="GO:0004386">
    <property type="term" value="F:helicase activity"/>
    <property type="evidence" value="ECO:0007669"/>
    <property type="project" value="UniProtKB-KW"/>
</dbReference>
<keyword evidence="2" id="KW-0067">ATP-binding</keyword>
<dbReference type="RefSeq" id="WP_315994085.1">
    <property type="nucleotide sequence ID" value="NZ_JAWDIS010000001.1"/>
</dbReference>
<protein>
    <submittedName>
        <fullName evidence="2">DEAD/DEAH box helicase</fullName>
        <ecNumber evidence="2">3.6.4.-</ecNumber>
    </submittedName>
</protein>